<gene>
    <name evidence="2" type="ORF">M9458_033235</name>
</gene>
<feature type="non-terminal residue" evidence="2">
    <location>
        <position position="230"/>
    </location>
</feature>
<organism evidence="2 3">
    <name type="scientific">Cirrhinus mrigala</name>
    <name type="common">Mrigala</name>
    <dbReference type="NCBI Taxonomy" id="683832"/>
    <lineage>
        <taxon>Eukaryota</taxon>
        <taxon>Metazoa</taxon>
        <taxon>Chordata</taxon>
        <taxon>Craniata</taxon>
        <taxon>Vertebrata</taxon>
        <taxon>Euteleostomi</taxon>
        <taxon>Actinopterygii</taxon>
        <taxon>Neopterygii</taxon>
        <taxon>Teleostei</taxon>
        <taxon>Ostariophysi</taxon>
        <taxon>Cypriniformes</taxon>
        <taxon>Cyprinidae</taxon>
        <taxon>Labeoninae</taxon>
        <taxon>Labeonini</taxon>
        <taxon>Cirrhinus</taxon>
    </lineage>
</organism>
<dbReference type="InterPro" id="IPR025398">
    <property type="entry name" value="DUF4371"/>
</dbReference>
<accession>A0ABD0PFS0</accession>
<name>A0ABD0PFS0_CIRMR</name>
<dbReference type="PANTHER" id="PTHR45749:SF21">
    <property type="entry name" value="DUF4371 DOMAIN-CONTAINING PROTEIN"/>
    <property type="match status" value="1"/>
</dbReference>
<proteinExistence type="predicted"/>
<keyword evidence="3" id="KW-1185">Reference proteome</keyword>
<protein>
    <recommendedName>
        <fullName evidence="1">DUF4371 domain-containing protein</fullName>
    </recommendedName>
</protein>
<feature type="non-terminal residue" evidence="2">
    <location>
        <position position="1"/>
    </location>
</feature>
<sequence>VLDDMAQQPSIYKYLKKITKERSESSSLCDRSSQGSAPPPPKVSTVLHQLLNADGWQDEIIERNRDHIKVILDIVLTCAKQEIPLRGYRENDERKNAGNFLELFKLICKHNPDIQKQLDDIPSNAKMLSHDIQNEVLNAASTLLLRRIKKELHESEGTFYAILADECKDTSKKELVAVCLRYVYKGVVKERAIGLLDTDDMTAEGIAKMILEVVTPLELDPNLCVGFGFD</sequence>
<reference evidence="2 3" key="1">
    <citation type="submission" date="2024-05" db="EMBL/GenBank/DDBJ databases">
        <title>Genome sequencing and assembly of Indian major carp, Cirrhinus mrigala (Hamilton, 1822).</title>
        <authorList>
            <person name="Mohindra V."/>
            <person name="Chowdhury L.M."/>
            <person name="Lal K."/>
            <person name="Jena J.K."/>
        </authorList>
    </citation>
    <scope>NUCLEOTIDE SEQUENCE [LARGE SCALE GENOMIC DNA]</scope>
    <source>
        <strain evidence="2">CM1030</strain>
        <tissue evidence="2">Blood</tissue>
    </source>
</reference>
<feature type="domain" description="DUF4371" evidence="1">
    <location>
        <begin position="65"/>
        <end position="204"/>
    </location>
</feature>
<evidence type="ECO:0000259" key="1">
    <source>
        <dbReference type="Pfam" id="PF14291"/>
    </source>
</evidence>
<dbReference type="AlphaFoldDB" id="A0ABD0PFS0"/>
<evidence type="ECO:0000313" key="3">
    <source>
        <dbReference type="Proteomes" id="UP001529510"/>
    </source>
</evidence>
<dbReference type="Proteomes" id="UP001529510">
    <property type="component" value="Unassembled WGS sequence"/>
</dbReference>
<dbReference type="EMBL" id="JAMKFB020000016">
    <property type="protein sequence ID" value="KAL0172924.1"/>
    <property type="molecule type" value="Genomic_DNA"/>
</dbReference>
<evidence type="ECO:0000313" key="2">
    <source>
        <dbReference type="EMBL" id="KAL0172924.1"/>
    </source>
</evidence>
<comment type="caution">
    <text evidence="2">The sequence shown here is derived from an EMBL/GenBank/DDBJ whole genome shotgun (WGS) entry which is preliminary data.</text>
</comment>
<dbReference type="PANTHER" id="PTHR45749">
    <property type="match status" value="1"/>
</dbReference>
<dbReference type="Pfam" id="PF14291">
    <property type="entry name" value="DUF4371"/>
    <property type="match status" value="1"/>
</dbReference>